<evidence type="ECO:0000313" key="3">
    <source>
        <dbReference type="Proteomes" id="UP000009375"/>
    </source>
</evidence>
<evidence type="ECO:0008006" key="4">
    <source>
        <dbReference type="Google" id="ProtNLM"/>
    </source>
</evidence>
<accession>D2EES7</accession>
<feature type="transmembrane region" description="Helical" evidence="1">
    <location>
        <begin position="280"/>
        <end position="301"/>
    </location>
</feature>
<reference evidence="2 3" key="1">
    <citation type="journal article" date="2010" name="Proc. Natl. Acad. Sci. U.S.A.">
        <title>Enigmatic, ultrasmall, uncultivated Archaea.</title>
        <authorList>
            <person name="Baker B.J."/>
            <person name="Comolli L.R."/>
            <person name="Dick G.J."/>
            <person name="Hauser L.J."/>
            <person name="Hyatt D."/>
            <person name="Dill B.D."/>
            <person name="Land M.L."/>
            <person name="Verberkmoes N.C."/>
            <person name="Hettich R.L."/>
            <person name="Banfield J.F."/>
        </authorList>
    </citation>
    <scope>NUCLEOTIDE SEQUENCE [LARGE SCALE GENOMIC DNA]</scope>
</reference>
<feature type="transmembrane region" description="Helical" evidence="1">
    <location>
        <begin position="195"/>
        <end position="216"/>
    </location>
</feature>
<feature type="transmembrane region" description="Helical" evidence="1">
    <location>
        <begin position="75"/>
        <end position="108"/>
    </location>
</feature>
<dbReference type="Proteomes" id="UP000009375">
    <property type="component" value="Unassembled WGS sequence"/>
</dbReference>
<organism evidence="2 3">
    <name type="scientific">Candidatus Parvarchaeum acidiphilum ARMAN-4</name>
    <dbReference type="NCBI Taxonomy" id="662760"/>
    <lineage>
        <taxon>Archaea</taxon>
        <taxon>Candidatus Parvarchaeota</taxon>
        <taxon>Candidatus Parvarchaeum</taxon>
    </lineage>
</organism>
<keyword evidence="1" id="KW-0812">Transmembrane</keyword>
<keyword evidence="1" id="KW-0472">Membrane</keyword>
<protein>
    <recommendedName>
        <fullName evidence="4">Glycosyltransferase RgtA/B/C/D-like domain-containing protein</fullName>
    </recommendedName>
</protein>
<gene>
    <name evidence="2" type="ORF">BJBARM4_0230</name>
</gene>
<evidence type="ECO:0000313" key="2">
    <source>
        <dbReference type="EMBL" id="EEZ93138.1"/>
    </source>
</evidence>
<feature type="transmembrane region" description="Helical" evidence="1">
    <location>
        <begin position="20"/>
        <end position="40"/>
    </location>
</feature>
<evidence type="ECO:0000256" key="1">
    <source>
        <dbReference type="SAM" id="Phobius"/>
    </source>
</evidence>
<feature type="transmembrane region" description="Helical" evidence="1">
    <location>
        <begin position="115"/>
        <end position="132"/>
    </location>
</feature>
<feature type="transmembrane region" description="Helical" evidence="1">
    <location>
        <begin position="332"/>
        <end position="350"/>
    </location>
</feature>
<feature type="transmembrane region" description="Helical" evidence="1">
    <location>
        <begin position="307"/>
        <end position="325"/>
    </location>
</feature>
<sequence>MKRNDFYKKINSLNKLLYKYRYYIIAVYFFLSVAFFSIQFDLLRNWDMLVRILNSNYLFHNGNYFEPQRALLESFFIGIFSFLFGSYSVFAFIIFFTFLFFLAVYFFSRSFEVEYAILLSILLNPFFLFYAIKNGSELPMYSFIIFFISFVKLKKPIAGVFLALAFVSKYDSLFMLPITLFLIDRKYIDSAKRIVLFLFFTMLALTPFFAYNIILYHDPIFTFLMSFAKNSPSISSFQVPAYNYFYYGFYELLSVLPIIAIVIIFNRKIMQTIKRKKREFSILAMLIFLAFLVYFLASGLYVHGLGYYRFFLLVTISVTLALSLLTKKEMLLIAVIFFAISLIIAYHILLSQNFNVHTISNEVNSAKQLLLQKYGKDNCTVQSNDWVYLNYYGISATYIRGLNYSEYPLISFGKLPGNYTLWNESGGVYLYTSGISSSKCIFTPVIDFQYGVNYYINISKENNSIGCYFLNEKIKDGFVLSSCLSIMKTFK</sequence>
<dbReference type="AlphaFoldDB" id="D2EES7"/>
<dbReference type="EMBL" id="GG730041">
    <property type="protein sequence ID" value="EEZ93138.1"/>
    <property type="molecule type" value="Genomic_DNA"/>
</dbReference>
<proteinExistence type="predicted"/>
<feature type="transmembrane region" description="Helical" evidence="1">
    <location>
        <begin position="244"/>
        <end position="265"/>
    </location>
</feature>
<feature type="transmembrane region" description="Helical" evidence="1">
    <location>
        <begin position="157"/>
        <end position="183"/>
    </location>
</feature>
<keyword evidence="1" id="KW-1133">Transmembrane helix</keyword>
<name>D2EES7_PARA4</name>